<evidence type="ECO:0000259" key="8">
    <source>
        <dbReference type="PROSITE" id="PS50928"/>
    </source>
</evidence>
<protein>
    <submittedName>
        <fullName evidence="9">Inner membrane ABC transporter permease protein YcjP</fullName>
    </submittedName>
</protein>
<evidence type="ECO:0000256" key="5">
    <source>
        <dbReference type="ARBA" id="ARBA00022989"/>
    </source>
</evidence>
<dbReference type="InterPro" id="IPR000515">
    <property type="entry name" value="MetI-like"/>
</dbReference>
<dbReference type="InterPro" id="IPR050901">
    <property type="entry name" value="BP-dep_ABC_trans_perm"/>
</dbReference>
<dbReference type="CDD" id="cd06261">
    <property type="entry name" value="TM_PBP2"/>
    <property type="match status" value="1"/>
</dbReference>
<dbReference type="Pfam" id="PF00528">
    <property type="entry name" value="BPD_transp_1"/>
    <property type="match status" value="1"/>
</dbReference>
<dbReference type="GO" id="GO:0055085">
    <property type="term" value="P:transmembrane transport"/>
    <property type="evidence" value="ECO:0007669"/>
    <property type="project" value="InterPro"/>
</dbReference>
<dbReference type="Gene3D" id="1.10.3720.10">
    <property type="entry name" value="MetI-like"/>
    <property type="match status" value="1"/>
</dbReference>
<dbReference type="PROSITE" id="PS50928">
    <property type="entry name" value="ABC_TM1"/>
    <property type="match status" value="1"/>
</dbReference>
<feature type="transmembrane region" description="Helical" evidence="7">
    <location>
        <begin position="20"/>
        <end position="44"/>
    </location>
</feature>
<evidence type="ECO:0000313" key="9">
    <source>
        <dbReference type="EMBL" id="KJL30457.1"/>
    </source>
</evidence>
<comment type="similarity">
    <text evidence="7">Belongs to the binding-protein-dependent transport system permease family.</text>
</comment>
<proteinExistence type="inferred from homology"/>
<evidence type="ECO:0000256" key="1">
    <source>
        <dbReference type="ARBA" id="ARBA00004651"/>
    </source>
</evidence>
<keyword evidence="5 7" id="KW-1133">Transmembrane helix</keyword>
<keyword evidence="6 7" id="KW-0472">Membrane</keyword>
<dbReference type="PANTHER" id="PTHR32243">
    <property type="entry name" value="MALTOSE TRANSPORT SYSTEM PERMEASE-RELATED"/>
    <property type="match status" value="1"/>
</dbReference>
<keyword evidence="2 7" id="KW-0813">Transport</keyword>
<dbReference type="PANTHER" id="PTHR32243:SF18">
    <property type="entry name" value="INNER MEMBRANE ABC TRANSPORTER PERMEASE PROTEIN YCJP"/>
    <property type="match status" value="1"/>
</dbReference>
<dbReference type="GO" id="GO:0005886">
    <property type="term" value="C:plasma membrane"/>
    <property type="evidence" value="ECO:0007669"/>
    <property type="project" value="UniProtKB-SubCell"/>
</dbReference>
<evidence type="ECO:0000256" key="4">
    <source>
        <dbReference type="ARBA" id="ARBA00022692"/>
    </source>
</evidence>
<feature type="transmembrane region" description="Helical" evidence="7">
    <location>
        <begin position="121"/>
        <end position="143"/>
    </location>
</feature>
<evidence type="ECO:0000256" key="3">
    <source>
        <dbReference type="ARBA" id="ARBA00022475"/>
    </source>
</evidence>
<feature type="transmembrane region" description="Helical" evidence="7">
    <location>
        <begin position="88"/>
        <end position="109"/>
    </location>
</feature>
<dbReference type="InterPro" id="IPR035906">
    <property type="entry name" value="MetI-like_sf"/>
</dbReference>
<dbReference type="OrthoDB" id="9794684at2"/>
<evidence type="ECO:0000256" key="2">
    <source>
        <dbReference type="ARBA" id="ARBA00022448"/>
    </source>
</evidence>
<evidence type="ECO:0000256" key="7">
    <source>
        <dbReference type="RuleBase" id="RU363032"/>
    </source>
</evidence>
<dbReference type="RefSeq" id="WP_045278267.1">
    <property type="nucleotide sequence ID" value="NZ_CAKKLT010000013.1"/>
</dbReference>
<comment type="subcellular location">
    <subcellularLocation>
        <location evidence="1 7">Cell membrane</location>
        <topology evidence="1 7">Multi-pass membrane protein</topology>
    </subcellularLocation>
</comment>
<dbReference type="Proteomes" id="UP000033640">
    <property type="component" value="Unassembled WGS sequence"/>
</dbReference>
<dbReference type="AlphaFoldDB" id="A0A0F0LB77"/>
<accession>A0A0F0LB77</accession>
<dbReference type="PATRIC" id="fig|82380.11.peg.870"/>
<keyword evidence="4 7" id="KW-0812">Transmembrane</keyword>
<evidence type="ECO:0000313" key="10">
    <source>
        <dbReference type="Proteomes" id="UP000033640"/>
    </source>
</evidence>
<keyword evidence="3" id="KW-1003">Cell membrane</keyword>
<organism evidence="9 10">
    <name type="scientific">Microbacterium oxydans</name>
    <dbReference type="NCBI Taxonomy" id="82380"/>
    <lineage>
        <taxon>Bacteria</taxon>
        <taxon>Bacillati</taxon>
        <taxon>Actinomycetota</taxon>
        <taxon>Actinomycetes</taxon>
        <taxon>Micrococcales</taxon>
        <taxon>Microbacteriaceae</taxon>
        <taxon>Microbacterium</taxon>
    </lineage>
</organism>
<feature type="transmembrane region" description="Helical" evidence="7">
    <location>
        <begin position="196"/>
        <end position="218"/>
    </location>
</feature>
<dbReference type="SUPFAM" id="SSF161098">
    <property type="entry name" value="MetI-like"/>
    <property type="match status" value="1"/>
</dbReference>
<comment type="caution">
    <text evidence="9">The sequence shown here is derived from an EMBL/GenBank/DDBJ whole genome shotgun (WGS) entry which is preliminary data.</text>
</comment>
<feature type="transmembrane region" description="Helical" evidence="7">
    <location>
        <begin position="256"/>
        <end position="275"/>
    </location>
</feature>
<feature type="domain" description="ABC transmembrane type-1" evidence="8">
    <location>
        <begin position="84"/>
        <end position="275"/>
    </location>
</feature>
<name>A0A0F0LB77_9MICO</name>
<evidence type="ECO:0000256" key="6">
    <source>
        <dbReference type="ARBA" id="ARBA00023136"/>
    </source>
</evidence>
<gene>
    <name evidence="9" type="primary">ycjP_3</name>
    <name evidence="9" type="ORF">RS83_00843</name>
</gene>
<reference evidence="9 10" key="1">
    <citation type="submission" date="2015-02" db="EMBL/GenBank/DDBJ databases">
        <title>Draft genome sequences of ten Microbacterium spp. with emphasis on heavy metal contaminated environments.</title>
        <authorList>
            <person name="Corretto E."/>
        </authorList>
    </citation>
    <scope>NUCLEOTIDE SEQUENCE [LARGE SCALE GENOMIC DNA]</scope>
    <source>
        <strain evidence="9 10">BEL4b</strain>
    </source>
</reference>
<dbReference type="EMBL" id="JYIW01000019">
    <property type="protein sequence ID" value="KJL30457.1"/>
    <property type="molecule type" value="Genomic_DNA"/>
</dbReference>
<feature type="transmembrane region" description="Helical" evidence="7">
    <location>
        <begin position="155"/>
        <end position="175"/>
    </location>
</feature>
<sequence length="290" mass="31405">MTTERITIDLPRRRGVGARVGSLGKAVLITLLVVFAGFPVYWMLSTSLGTESSLYGGSQPLIPEFQNIGQWGGFLSDIPIFRWLGNSFVIAAGTTVLSLVLATMAAYALSRYRFHGRGVAGFIFFSTQMLPEALIIVPLYAIFAGAGLLNSHWGLILADTAFVMPVAMFIIKSGIDKIPYEIEEAARIDGCSRVRILTTIVLPLIMPSIAAASVIAFFDGWNEFMFANTFISSSDLWPASVGLSSFLGQFYTPMNVVMFCALLFALPAIIFFLWAQRGIVSGLTAGSVKG</sequence>